<accession>A0ABY5KWZ9</accession>
<feature type="domain" description="Thioredoxin" evidence="1">
    <location>
        <begin position="57"/>
        <end position="139"/>
    </location>
</feature>
<sequence>MLLRVVLVVAVLVAATGLGVWWRARQGRFVAAVGTSEGDGGAGRLTAAEIGAALGERATFVQFSSAVCAPCRRVRDVLAQLVAGAPGVVHVELDVEQHLSLVRRVNVLRTPTVLLLDGAGTVAGRVSGEATRAQMLAVLESCPEAAPGR</sequence>
<dbReference type="Proteomes" id="UP001316189">
    <property type="component" value="Chromosome"/>
</dbReference>
<dbReference type="SUPFAM" id="SSF52833">
    <property type="entry name" value="Thioredoxin-like"/>
    <property type="match status" value="1"/>
</dbReference>
<dbReference type="InterPro" id="IPR036249">
    <property type="entry name" value="Thioredoxin-like_sf"/>
</dbReference>
<evidence type="ECO:0000313" key="3">
    <source>
        <dbReference type="Proteomes" id="UP001316189"/>
    </source>
</evidence>
<dbReference type="Pfam" id="PF00085">
    <property type="entry name" value="Thioredoxin"/>
    <property type="match status" value="1"/>
</dbReference>
<proteinExistence type="predicted"/>
<dbReference type="Gene3D" id="3.40.30.10">
    <property type="entry name" value="Glutaredoxin"/>
    <property type="match status" value="1"/>
</dbReference>
<evidence type="ECO:0000259" key="1">
    <source>
        <dbReference type="Pfam" id="PF00085"/>
    </source>
</evidence>
<dbReference type="CDD" id="cd02947">
    <property type="entry name" value="TRX_family"/>
    <property type="match status" value="1"/>
</dbReference>
<protein>
    <submittedName>
        <fullName evidence="2">Thioredoxin family protein</fullName>
    </submittedName>
</protein>
<name>A0ABY5KWZ9_9CELL</name>
<dbReference type="RefSeq" id="WP_227570105.1">
    <property type="nucleotide sequence ID" value="NZ_CP101988.1"/>
</dbReference>
<keyword evidence="3" id="KW-1185">Reference proteome</keyword>
<gene>
    <name evidence="2" type="ORF">NP064_14705</name>
</gene>
<dbReference type="EMBL" id="CP101988">
    <property type="protein sequence ID" value="UUI75012.1"/>
    <property type="molecule type" value="Genomic_DNA"/>
</dbReference>
<evidence type="ECO:0000313" key="2">
    <source>
        <dbReference type="EMBL" id="UUI75012.1"/>
    </source>
</evidence>
<dbReference type="InterPro" id="IPR013766">
    <property type="entry name" value="Thioredoxin_domain"/>
</dbReference>
<organism evidence="2 3">
    <name type="scientific">Cellulomonas chengniuliangii</name>
    <dbReference type="NCBI Taxonomy" id="2968084"/>
    <lineage>
        <taxon>Bacteria</taxon>
        <taxon>Bacillati</taxon>
        <taxon>Actinomycetota</taxon>
        <taxon>Actinomycetes</taxon>
        <taxon>Micrococcales</taxon>
        <taxon>Cellulomonadaceae</taxon>
        <taxon>Cellulomonas</taxon>
    </lineage>
</organism>
<reference evidence="2 3" key="1">
    <citation type="submission" date="2022-07" db="EMBL/GenBank/DDBJ databases">
        <title>Novel species in genus cellulomonas.</title>
        <authorList>
            <person name="Ye L."/>
        </authorList>
    </citation>
    <scope>NUCLEOTIDE SEQUENCE [LARGE SCALE GENOMIC DNA]</scope>
    <source>
        <strain evidence="3">zg-Y338</strain>
    </source>
</reference>